<gene>
    <name evidence="3" type="ORF">EJA19_01655</name>
</gene>
<keyword evidence="2" id="KW-1133">Transmembrane helix</keyword>
<sequence>MKNNKQAPMTRSDYLRAVERVKKHIHDENVDYCGATFAIKQVMGNDYKPHSWQLKRVAFKLTVTGKYYKEISVDKKYFDIDIIPYPKNTLRMKKWQMYAFWPTFIIAVFGGLYTIYNGFYESPKQQSKIEVLEAKVNNLQKEINQVKQLIEKQDTPKNK</sequence>
<protein>
    <submittedName>
        <fullName evidence="3">Uncharacterized protein</fullName>
    </submittedName>
</protein>
<dbReference type="EMBL" id="RWBG01000001">
    <property type="protein sequence ID" value="RSK41606.1"/>
    <property type="molecule type" value="Genomic_DNA"/>
</dbReference>
<reference evidence="3 4" key="1">
    <citation type="submission" date="2018-12" db="EMBL/GenBank/DDBJ databases">
        <title>Mangrovimonas spongiae sp. nov., a novel member of the genus Mangrovimonas isolated from marine sponge.</title>
        <authorList>
            <person name="Zhuang L."/>
            <person name="Luo L."/>
        </authorList>
    </citation>
    <scope>NUCLEOTIDE SEQUENCE [LARGE SCALE GENOMIC DNA]</scope>
    <source>
        <strain evidence="3 4">HN-E26</strain>
    </source>
</reference>
<feature type="transmembrane region" description="Helical" evidence="2">
    <location>
        <begin position="97"/>
        <end position="116"/>
    </location>
</feature>
<dbReference type="Proteomes" id="UP000270620">
    <property type="component" value="Unassembled WGS sequence"/>
</dbReference>
<feature type="coiled-coil region" evidence="1">
    <location>
        <begin position="122"/>
        <end position="152"/>
    </location>
</feature>
<dbReference type="OrthoDB" id="1367702at2"/>
<keyword evidence="4" id="KW-1185">Reference proteome</keyword>
<keyword evidence="2" id="KW-0472">Membrane</keyword>
<name>A0A3R9N8R3_9FLAO</name>
<proteinExistence type="predicted"/>
<comment type="caution">
    <text evidence="3">The sequence shown here is derived from an EMBL/GenBank/DDBJ whole genome shotgun (WGS) entry which is preliminary data.</text>
</comment>
<keyword evidence="2" id="KW-0812">Transmembrane</keyword>
<dbReference type="RefSeq" id="WP_125466600.1">
    <property type="nucleotide sequence ID" value="NZ_RWBG01000001.1"/>
</dbReference>
<evidence type="ECO:0000313" key="3">
    <source>
        <dbReference type="EMBL" id="RSK41606.1"/>
    </source>
</evidence>
<evidence type="ECO:0000313" key="4">
    <source>
        <dbReference type="Proteomes" id="UP000270620"/>
    </source>
</evidence>
<keyword evidence="1" id="KW-0175">Coiled coil</keyword>
<accession>A0A3R9N8R3</accession>
<evidence type="ECO:0000256" key="1">
    <source>
        <dbReference type="SAM" id="Coils"/>
    </source>
</evidence>
<organism evidence="3 4">
    <name type="scientific">Mangrovimonas spongiae</name>
    <dbReference type="NCBI Taxonomy" id="2494697"/>
    <lineage>
        <taxon>Bacteria</taxon>
        <taxon>Pseudomonadati</taxon>
        <taxon>Bacteroidota</taxon>
        <taxon>Flavobacteriia</taxon>
        <taxon>Flavobacteriales</taxon>
        <taxon>Flavobacteriaceae</taxon>
        <taxon>Mangrovimonas</taxon>
    </lineage>
</organism>
<evidence type="ECO:0000256" key="2">
    <source>
        <dbReference type="SAM" id="Phobius"/>
    </source>
</evidence>
<dbReference type="AlphaFoldDB" id="A0A3R9N8R3"/>